<dbReference type="STRING" id="639004.SAMN04488239_103352"/>
<dbReference type="NCBIfam" id="TIGR02262">
    <property type="entry name" value="benz_CoA_lig"/>
    <property type="match status" value="1"/>
</dbReference>
<evidence type="ECO:0000259" key="3">
    <source>
        <dbReference type="Pfam" id="PF13193"/>
    </source>
</evidence>
<sequence>MSGNAAHYFVDRHVDEGRAERPAFREATGAKRRITYGDLAGVSGQVAGALARAGVPREARAAMLVLDQVEFPALFWGCLKAGVIPVPLNTLLATSVYEVILNDSRASILFVSEELWQAVQPAAEASPHLHRIVVIGTAPEGTQSYKDFVEGARVLPAVETSADDVAFWLYSSGSTGQPKGVRHVHGSLKATADTYGAQVLGIEPDDVIFSAAKLFFAYGLGNGMTFPMSVGAEAILFNGRPTPEGMRDIIASEKPTVFCGVPTLYAAMIAMFDREGVPDVPLRRCISAGEALPEEIGRAWFRHWGTDILDGVGSTEMLHIFLSNAPGDVVYGTSGRPVPGYEVRLVDESGTDVGPGGLGELLVRGASAADGYWNKRDKSRATFEGEWTRTGDKYELTPDGRYVYCGRTDDMFKVSGIWLSPFEVEQALVAHPAVLEAAVVASRDADGLEKPKAFIVLKQENRDGLADELRDFVKDKIGKWKYPRWIEFVEDLPKTATGKIQRFKLRDGA</sequence>
<feature type="domain" description="AMP-dependent synthetase/ligase" evidence="2">
    <location>
        <begin position="16"/>
        <end position="373"/>
    </location>
</feature>
<dbReference type="Gene3D" id="3.30.300.30">
    <property type="match status" value="1"/>
</dbReference>
<accession>A0A1G6PC20</accession>
<dbReference type="GO" id="GO:0044550">
    <property type="term" value="P:secondary metabolite biosynthetic process"/>
    <property type="evidence" value="ECO:0007669"/>
    <property type="project" value="TreeGrafter"/>
</dbReference>
<dbReference type="Pfam" id="PF13193">
    <property type="entry name" value="AMP-binding_C"/>
    <property type="match status" value="1"/>
</dbReference>
<dbReference type="SUPFAM" id="SSF56801">
    <property type="entry name" value="Acetyl-CoA synthetase-like"/>
    <property type="match status" value="1"/>
</dbReference>
<evidence type="ECO:0000259" key="2">
    <source>
        <dbReference type="Pfam" id="PF00501"/>
    </source>
</evidence>
<dbReference type="PANTHER" id="PTHR43352:SF1">
    <property type="entry name" value="ANTHRANILATE--COA LIGASE"/>
    <property type="match status" value="1"/>
</dbReference>
<keyword evidence="5" id="KW-1185">Reference proteome</keyword>
<dbReference type="InterPro" id="IPR045851">
    <property type="entry name" value="AMP-bd_C_sf"/>
</dbReference>
<dbReference type="Gene3D" id="2.30.38.10">
    <property type="entry name" value="Luciferase, Domain 3"/>
    <property type="match status" value="1"/>
</dbReference>
<dbReference type="GO" id="GO:0005524">
    <property type="term" value="F:ATP binding"/>
    <property type="evidence" value="ECO:0007669"/>
    <property type="project" value="InterPro"/>
</dbReference>
<dbReference type="InterPro" id="IPR000873">
    <property type="entry name" value="AMP-dep_synth/lig_dom"/>
</dbReference>
<name>A0A1G6PC20_9RHOB</name>
<dbReference type="InterPro" id="IPR011957">
    <property type="entry name" value="Benz_CoA_lig"/>
</dbReference>
<dbReference type="PANTHER" id="PTHR43352">
    <property type="entry name" value="ACETYL-COA SYNTHETASE"/>
    <property type="match status" value="1"/>
</dbReference>
<dbReference type="InterPro" id="IPR025110">
    <property type="entry name" value="AMP-bd_C"/>
</dbReference>
<dbReference type="Gene3D" id="3.40.50.980">
    <property type="match status" value="1"/>
</dbReference>
<dbReference type="OrthoDB" id="9803968at2"/>
<dbReference type="Gene3D" id="3.40.50.12820">
    <property type="match status" value="1"/>
</dbReference>
<gene>
    <name evidence="4" type="ORF">SAMN04488239_103352</name>
</gene>
<dbReference type="EMBL" id="FMZV01000003">
    <property type="protein sequence ID" value="SDC77096.1"/>
    <property type="molecule type" value="Genomic_DNA"/>
</dbReference>
<dbReference type="GO" id="GO:0016405">
    <property type="term" value="F:CoA-ligase activity"/>
    <property type="evidence" value="ECO:0007669"/>
    <property type="project" value="InterPro"/>
</dbReference>
<evidence type="ECO:0000313" key="5">
    <source>
        <dbReference type="Proteomes" id="UP000199628"/>
    </source>
</evidence>
<evidence type="ECO:0000256" key="1">
    <source>
        <dbReference type="ARBA" id="ARBA00022598"/>
    </source>
</evidence>
<evidence type="ECO:0000313" key="4">
    <source>
        <dbReference type="EMBL" id="SDC77096.1"/>
    </source>
</evidence>
<proteinExistence type="predicted"/>
<dbReference type="AlphaFoldDB" id="A0A1G6PC20"/>
<protein>
    <submittedName>
        <fullName evidence="4">Benzoate-CoA ligase</fullName>
    </submittedName>
</protein>
<feature type="domain" description="AMP-binding enzyme C-terminal" evidence="3">
    <location>
        <begin position="423"/>
        <end position="499"/>
    </location>
</feature>
<dbReference type="RefSeq" id="WP_093028898.1">
    <property type="nucleotide sequence ID" value="NZ_FMZV01000003.1"/>
</dbReference>
<reference evidence="5" key="1">
    <citation type="submission" date="2016-10" db="EMBL/GenBank/DDBJ databases">
        <authorList>
            <person name="Varghese N."/>
            <person name="Submissions S."/>
        </authorList>
    </citation>
    <scope>NUCLEOTIDE SEQUENCE [LARGE SCALE GENOMIC DNA]</scope>
    <source>
        <strain evidence="5">CGMCC 1.9108</strain>
    </source>
</reference>
<keyword evidence="1 4" id="KW-0436">Ligase</keyword>
<organism evidence="4 5">
    <name type="scientific">Ruegeria marina</name>
    <dbReference type="NCBI Taxonomy" id="639004"/>
    <lineage>
        <taxon>Bacteria</taxon>
        <taxon>Pseudomonadati</taxon>
        <taxon>Pseudomonadota</taxon>
        <taxon>Alphaproteobacteria</taxon>
        <taxon>Rhodobacterales</taxon>
        <taxon>Roseobacteraceae</taxon>
        <taxon>Ruegeria</taxon>
    </lineage>
</organism>
<dbReference type="GO" id="GO:0016878">
    <property type="term" value="F:acid-thiol ligase activity"/>
    <property type="evidence" value="ECO:0007669"/>
    <property type="project" value="TreeGrafter"/>
</dbReference>
<dbReference type="Pfam" id="PF00501">
    <property type="entry name" value="AMP-binding"/>
    <property type="match status" value="1"/>
</dbReference>
<dbReference type="Proteomes" id="UP000199628">
    <property type="component" value="Unassembled WGS sequence"/>
</dbReference>